<reference evidence="1" key="1">
    <citation type="submission" date="2022-10" db="EMBL/GenBank/DDBJ databases">
        <title>The WGS of Solirubrobacter phytolaccae KCTC 29190.</title>
        <authorList>
            <person name="Jiang Z."/>
        </authorList>
    </citation>
    <scope>NUCLEOTIDE SEQUENCE</scope>
    <source>
        <strain evidence="1">KCTC 29190</strain>
    </source>
</reference>
<comment type="caution">
    <text evidence="1">The sequence shown here is derived from an EMBL/GenBank/DDBJ whole genome shotgun (WGS) entry which is preliminary data.</text>
</comment>
<dbReference type="AlphaFoldDB" id="A0A9X3N8Z1"/>
<organism evidence="1 2">
    <name type="scientific">Solirubrobacter phytolaccae</name>
    <dbReference type="NCBI Taxonomy" id="1404360"/>
    <lineage>
        <taxon>Bacteria</taxon>
        <taxon>Bacillati</taxon>
        <taxon>Actinomycetota</taxon>
        <taxon>Thermoleophilia</taxon>
        <taxon>Solirubrobacterales</taxon>
        <taxon>Solirubrobacteraceae</taxon>
        <taxon>Solirubrobacter</taxon>
    </lineage>
</organism>
<evidence type="ECO:0000313" key="2">
    <source>
        <dbReference type="Proteomes" id="UP001147653"/>
    </source>
</evidence>
<sequence length="191" mass="21208">MKLLDTLRQLTRGAGNQRWGAHSLLILAPIGDGAREDLLGELARCEHDSPLAGLAEVHFARWVVIDQLKTGFADAPKRPSRLDRPYLLFSADYTPAPGDGTLLERLAEVGAAVWNHCDGFPPDGPARVDYLAAHRCDTTLYYAGYPDATPARVKTAVARRDALTRFVLDHRDERDAATLQRAYLKEAARWF</sequence>
<protein>
    <submittedName>
        <fullName evidence="1">Uncharacterized protein</fullName>
    </submittedName>
</protein>
<dbReference type="EMBL" id="JAPDDP010000032">
    <property type="protein sequence ID" value="MDA0182200.1"/>
    <property type="molecule type" value="Genomic_DNA"/>
</dbReference>
<name>A0A9X3N8Z1_9ACTN</name>
<dbReference type="RefSeq" id="WP_270026563.1">
    <property type="nucleotide sequence ID" value="NZ_JAPDDP010000032.1"/>
</dbReference>
<dbReference type="Proteomes" id="UP001147653">
    <property type="component" value="Unassembled WGS sequence"/>
</dbReference>
<accession>A0A9X3N8Z1</accession>
<proteinExistence type="predicted"/>
<gene>
    <name evidence="1" type="ORF">OJ997_17980</name>
</gene>
<evidence type="ECO:0000313" key="1">
    <source>
        <dbReference type="EMBL" id="MDA0182200.1"/>
    </source>
</evidence>
<keyword evidence="2" id="KW-1185">Reference proteome</keyword>